<dbReference type="CDD" id="cd00082">
    <property type="entry name" value="HisKA"/>
    <property type="match status" value="1"/>
</dbReference>
<comment type="subcellular location">
    <subcellularLocation>
        <location evidence="2">Cell membrane</location>
        <topology evidence="2">Multi-pass membrane protein</topology>
    </subcellularLocation>
</comment>
<dbReference type="Gene3D" id="3.30.450.20">
    <property type="entry name" value="PAS domain"/>
    <property type="match status" value="1"/>
</dbReference>
<evidence type="ECO:0000256" key="11">
    <source>
        <dbReference type="ARBA" id="ARBA00022989"/>
    </source>
</evidence>
<feature type="transmembrane region" description="Helical" evidence="14">
    <location>
        <begin position="158"/>
        <end position="181"/>
    </location>
</feature>
<dbReference type="Gene3D" id="1.10.287.130">
    <property type="match status" value="1"/>
</dbReference>
<keyword evidence="5" id="KW-0597">Phosphoprotein</keyword>
<keyword evidence="4" id="KW-1003">Cell membrane</keyword>
<protein>
    <recommendedName>
        <fullName evidence="3">histidine kinase</fullName>
        <ecNumber evidence="3">2.7.13.3</ecNumber>
    </recommendedName>
</protein>
<evidence type="ECO:0000313" key="18">
    <source>
        <dbReference type="Proteomes" id="UP000180254"/>
    </source>
</evidence>
<dbReference type="InterPro" id="IPR004358">
    <property type="entry name" value="Sig_transdc_His_kin-like_C"/>
</dbReference>
<reference evidence="17 18" key="1">
    <citation type="submission" date="2016-09" db="EMBL/GenBank/DDBJ databases">
        <title>Genome sequence of Eubacterium angustum.</title>
        <authorList>
            <person name="Poehlein A."/>
            <person name="Daniel R."/>
        </authorList>
    </citation>
    <scope>NUCLEOTIDE SEQUENCE [LARGE SCALE GENOMIC DNA]</scope>
    <source>
        <strain evidence="17 18">DSM 1989</strain>
    </source>
</reference>
<evidence type="ECO:0000256" key="7">
    <source>
        <dbReference type="ARBA" id="ARBA00022692"/>
    </source>
</evidence>
<dbReference type="InterPro" id="IPR036890">
    <property type="entry name" value="HATPase_C_sf"/>
</dbReference>
<dbReference type="InterPro" id="IPR003594">
    <property type="entry name" value="HATPase_dom"/>
</dbReference>
<dbReference type="Pfam" id="PF02518">
    <property type="entry name" value="HATPase_c"/>
    <property type="match status" value="1"/>
</dbReference>
<evidence type="ECO:0000256" key="5">
    <source>
        <dbReference type="ARBA" id="ARBA00022553"/>
    </source>
</evidence>
<dbReference type="SUPFAM" id="SSF158472">
    <property type="entry name" value="HAMP domain-like"/>
    <property type="match status" value="1"/>
</dbReference>
<dbReference type="SMART" id="SM00387">
    <property type="entry name" value="HATPase_c"/>
    <property type="match status" value="1"/>
</dbReference>
<dbReference type="PROSITE" id="PS50109">
    <property type="entry name" value="HIS_KIN"/>
    <property type="match status" value="1"/>
</dbReference>
<dbReference type="InterPro" id="IPR036097">
    <property type="entry name" value="HisK_dim/P_sf"/>
</dbReference>
<keyword evidence="11 14" id="KW-1133">Transmembrane helix</keyword>
<dbReference type="SUPFAM" id="SSF47384">
    <property type="entry name" value="Homodimeric domain of signal transducing histidine kinase"/>
    <property type="match status" value="1"/>
</dbReference>
<dbReference type="CDD" id="cd06225">
    <property type="entry name" value="HAMP"/>
    <property type="match status" value="1"/>
</dbReference>
<evidence type="ECO:0000256" key="2">
    <source>
        <dbReference type="ARBA" id="ARBA00004651"/>
    </source>
</evidence>
<comment type="caution">
    <text evidence="17">The sequence shown here is derived from an EMBL/GenBank/DDBJ whole genome shotgun (WGS) entry which is preliminary data.</text>
</comment>
<evidence type="ECO:0000256" key="10">
    <source>
        <dbReference type="ARBA" id="ARBA00022840"/>
    </source>
</evidence>
<evidence type="ECO:0000256" key="12">
    <source>
        <dbReference type="ARBA" id="ARBA00023012"/>
    </source>
</evidence>
<keyword evidence="10" id="KW-0067">ATP-binding</keyword>
<keyword evidence="13 14" id="KW-0472">Membrane</keyword>
<dbReference type="SUPFAM" id="SSF55874">
    <property type="entry name" value="ATPase domain of HSP90 chaperone/DNA topoisomerase II/histidine kinase"/>
    <property type="match status" value="1"/>
</dbReference>
<dbReference type="GO" id="GO:0005886">
    <property type="term" value="C:plasma membrane"/>
    <property type="evidence" value="ECO:0007669"/>
    <property type="project" value="UniProtKB-SubCell"/>
</dbReference>
<evidence type="ECO:0000259" key="15">
    <source>
        <dbReference type="PROSITE" id="PS50109"/>
    </source>
</evidence>
<dbReference type="PANTHER" id="PTHR45528">
    <property type="entry name" value="SENSOR HISTIDINE KINASE CPXA"/>
    <property type="match status" value="1"/>
</dbReference>
<organism evidence="17 18">
    <name type="scientific">Andreesenia angusta</name>
    <dbReference type="NCBI Taxonomy" id="39480"/>
    <lineage>
        <taxon>Bacteria</taxon>
        <taxon>Bacillati</taxon>
        <taxon>Bacillota</taxon>
        <taxon>Tissierellia</taxon>
        <taxon>Tissierellales</taxon>
        <taxon>Gottschalkiaceae</taxon>
        <taxon>Andreesenia</taxon>
    </lineage>
</organism>
<dbReference type="Pfam" id="PF23846">
    <property type="entry name" value="Cache_WalK"/>
    <property type="match status" value="1"/>
</dbReference>
<dbReference type="InterPro" id="IPR005467">
    <property type="entry name" value="His_kinase_dom"/>
</dbReference>
<gene>
    <name evidence="17" type="primary">phoR_2</name>
    <name evidence="17" type="ORF">EUAN_10890</name>
</gene>
<dbReference type="SMART" id="SM00388">
    <property type="entry name" value="HisKA"/>
    <property type="match status" value="1"/>
</dbReference>
<dbReference type="EMBL" id="MKIE01000003">
    <property type="protein sequence ID" value="OHW62525.1"/>
    <property type="molecule type" value="Genomic_DNA"/>
</dbReference>
<dbReference type="GO" id="GO:0005524">
    <property type="term" value="F:ATP binding"/>
    <property type="evidence" value="ECO:0007669"/>
    <property type="project" value="UniProtKB-KW"/>
</dbReference>
<dbReference type="PROSITE" id="PS50885">
    <property type="entry name" value="HAMP"/>
    <property type="match status" value="1"/>
</dbReference>
<dbReference type="Proteomes" id="UP000180254">
    <property type="component" value="Unassembled WGS sequence"/>
</dbReference>
<dbReference type="InterPro" id="IPR057640">
    <property type="entry name" value="Cache_WalK"/>
</dbReference>
<dbReference type="InterPro" id="IPR003660">
    <property type="entry name" value="HAMP_dom"/>
</dbReference>
<evidence type="ECO:0000256" key="8">
    <source>
        <dbReference type="ARBA" id="ARBA00022741"/>
    </source>
</evidence>
<evidence type="ECO:0000256" key="13">
    <source>
        <dbReference type="ARBA" id="ARBA00023136"/>
    </source>
</evidence>
<evidence type="ECO:0000256" key="9">
    <source>
        <dbReference type="ARBA" id="ARBA00022777"/>
    </source>
</evidence>
<proteinExistence type="predicted"/>
<sequence length="455" mass="51376">MYLSMLVILLIFMNIAISGIVRENYIKERRETFDLRLESIAGSLRYYMATGEIDKYRDQINSILTLYGRDSDSDIFLLDRDNIIVGSSNGMSIGNTKDDYIVKRAFLGESEFEINTLDQEIMNIAYPIMSARDVIGVVYVVSSIGDIYDSINYLDKGLVIVSLVGIAIMAIVKFGFTGYVLRPLDSFSEAILRISEGDLDYKIEINTNDEFNDLAETFNSMTHKLKEADSHRKDFIAYVSHELKTPLSTIKLLSETMVHDENMNIDICKEFMEDISSESDRLTNIVNDLLTLMELEITEMKIDFEMANLKAIAEKVHSNMTHLAAEKDIDFRLSVAEELEFKFDPDRIKQTLINIISNAIKYTDRGGTVELKLYSEYDSVVVEISDNGIGIPEESLPHIFDRFYRVDKARARATGGSGLGLSIANQIVSLHGGKIEVESKLGEGTTIKIRLPYVV</sequence>
<dbReference type="FunFam" id="3.30.565.10:FF:000006">
    <property type="entry name" value="Sensor histidine kinase WalK"/>
    <property type="match status" value="1"/>
</dbReference>
<keyword evidence="8" id="KW-0547">Nucleotide-binding</keyword>
<dbReference type="GO" id="GO:0000155">
    <property type="term" value="F:phosphorelay sensor kinase activity"/>
    <property type="evidence" value="ECO:0007669"/>
    <property type="project" value="InterPro"/>
</dbReference>
<keyword evidence="9" id="KW-0418">Kinase</keyword>
<name>A0A1S1V7X9_9FIRM</name>
<dbReference type="Pfam" id="PF00512">
    <property type="entry name" value="HisKA"/>
    <property type="match status" value="1"/>
</dbReference>
<evidence type="ECO:0000256" key="3">
    <source>
        <dbReference type="ARBA" id="ARBA00012438"/>
    </source>
</evidence>
<dbReference type="CDD" id="cd00075">
    <property type="entry name" value="HATPase"/>
    <property type="match status" value="1"/>
</dbReference>
<dbReference type="SMART" id="SM00304">
    <property type="entry name" value="HAMP"/>
    <property type="match status" value="1"/>
</dbReference>
<dbReference type="Gene3D" id="1.10.8.500">
    <property type="entry name" value="HAMP domain in histidine kinase"/>
    <property type="match status" value="1"/>
</dbReference>
<dbReference type="STRING" id="39480.EUAN_10890"/>
<dbReference type="PANTHER" id="PTHR45528:SF1">
    <property type="entry name" value="SENSOR HISTIDINE KINASE CPXA"/>
    <property type="match status" value="1"/>
</dbReference>
<evidence type="ECO:0000256" key="6">
    <source>
        <dbReference type="ARBA" id="ARBA00022679"/>
    </source>
</evidence>
<comment type="catalytic activity">
    <reaction evidence="1">
        <text>ATP + protein L-histidine = ADP + protein N-phospho-L-histidine.</text>
        <dbReference type="EC" id="2.7.13.3"/>
    </reaction>
</comment>
<keyword evidence="6 17" id="KW-0808">Transferase</keyword>
<dbReference type="PRINTS" id="PR00344">
    <property type="entry name" value="BCTRLSENSOR"/>
</dbReference>
<evidence type="ECO:0000313" key="17">
    <source>
        <dbReference type="EMBL" id="OHW62525.1"/>
    </source>
</evidence>
<dbReference type="AlphaFoldDB" id="A0A1S1V7X9"/>
<keyword evidence="7 14" id="KW-0812">Transmembrane</keyword>
<evidence type="ECO:0000256" key="4">
    <source>
        <dbReference type="ARBA" id="ARBA00022475"/>
    </source>
</evidence>
<evidence type="ECO:0000256" key="1">
    <source>
        <dbReference type="ARBA" id="ARBA00000085"/>
    </source>
</evidence>
<evidence type="ECO:0000256" key="14">
    <source>
        <dbReference type="SAM" id="Phobius"/>
    </source>
</evidence>
<accession>A0A1S1V7X9</accession>
<dbReference type="Gene3D" id="3.30.565.10">
    <property type="entry name" value="Histidine kinase-like ATPase, C-terminal domain"/>
    <property type="match status" value="1"/>
</dbReference>
<dbReference type="InterPro" id="IPR003661">
    <property type="entry name" value="HisK_dim/P_dom"/>
</dbReference>
<evidence type="ECO:0000259" key="16">
    <source>
        <dbReference type="PROSITE" id="PS50885"/>
    </source>
</evidence>
<keyword evidence="18" id="KW-1185">Reference proteome</keyword>
<dbReference type="EC" id="2.7.13.3" evidence="3"/>
<dbReference type="FunFam" id="1.10.287.130:FF:000001">
    <property type="entry name" value="Two-component sensor histidine kinase"/>
    <property type="match status" value="1"/>
</dbReference>
<dbReference type="InterPro" id="IPR050398">
    <property type="entry name" value="HssS/ArlS-like"/>
</dbReference>
<feature type="domain" description="Histidine kinase" evidence="15">
    <location>
        <begin position="238"/>
        <end position="455"/>
    </location>
</feature>
<dbReference type="Pfam" id="PF00672">
    <property type="entry name" value="HAMP"/>
    <property type="match status" value="1"/>
</dbReference>
<keyword evidence="12" id="KW-0902">Two-component regulatory system</keyword>
<feature type="domain" description="HAMP" evidence="16">
    <location>
        <begin position="178"/>
        <end position="230"/>
    </location>
</feature>